<gene>
    <name evidence="1" type="ORF">K432DRAFT_355359</name>
</gene>
<dbReference type="AlphaFoldDB" id="A0A8E2E883"/>
<dbReference type="PANTHER" id="PTHR42336">
    <property type="entry name" value="THIOREDOXIN DOMAIN-CONTAINING PROTEIN-RELATED"/>
    <property type="match status" value="1"/>
</dbReference>
<evidence type="ECO:0008006" key="3">
    <source>
        <dbReference type="Google" id="ProtNLM"/>
    </source>
</evidence>
<dbReference type="Gene3D" id="3.40.30.10">
    <property type="entry name" value="Glutaredoxin"/>
    <property type="match status" value="1"/>
</dbReference>
<sequence>MSLQTELKSWIFPTNLETAEPPALEQKAPSTDRLRIPGADGTPTVVTFLRHCGCPFAEKTFLSMRDSASFHPDICFLAVSHSDQESTDHWLDAIGGADKVHVIVDPDRELFALWGLGVSSFWHVLSPWSMWSVYRLGKDEGIWNRPTESGTRWQTAGSYAIDGEGKVKWGKVAQQAGEIPDFEEAVEAIGR</sequence>
<evidence type="ECO:0000313" key="1">
    <source>
        <dbReference type="EMBL" id="OCK79206.1"/>
    </source>
</evidence>
<dbReference type="SUPFAM" id="SSF52833">
    <property type="entry name" value="Thioredoxin-like"/>
    <property type="match status" value="1"/>
</dbReference>
<dbReference type="OrthoDB" id="40334at2759"/>
<dbReference type="Pfam" id="PF13911">
    <property type="entry name" value="AhpC-TSA_2"/>
    <property type="match status" value="1"/>
</dbReference>
<reference evidence="1 2" key="1">
    <citation type="journal article" date="2016" name="Nat. Commun.">
        <title>Ectomycorrhizal ecology is imprinted in the genome of the dominant symbiotic fungus Cenococcum geophilum.</title>
        <authorList>
            <consortium name="DOE Joint Genome Institute"/>
            <person name="Peter M."/>
            <person name="Kohler A."/>
            <person name="Ohm R.A."/>
            <person name="Kuo A."/>
            <person name="Krutzmann J."/>
            <person name="Morin E."/>
            <person name="Arend M."/>
            <person name="Barry K.W."/>
            <person name="Binder M."/>
            <person name="Choi C."/>
            <person name="Clum A."/>
            <person name="Copeland A."/>
            <person name="Grisel N."/>
            <person name="Haridas S."/>
            <person name="Kipfer T."/>
            <person name="LaButti K."/>
            <person name="Lindquist E."/>
            <person name="Lipzen A."/>
            <person name="Maire R."/>
            <person name="Meier B."/>
            <person name="Mihaltcheva S."/>
            <person name="Molinier V."/>
            <person name="Murat C."/>
            <person name="Poggeler S."/>
            <person name="Quandt C.A."/>
            <person name="Sperisen C."/>
            <person name="Tritt A."/>
            <person name="Tisserant E."/>
            <person name="Crous P.W."/>
            <person name="Henrissat B."/>
            <person name="Nehls U."/>
            <person name="Egli S."/>
            <person name="Spatafora J.W."/>
            <person name="Grigoriev I.V."/>
            <person name="Martin F.M."/>
        </authorList>
    </citation>
    <scope>NUCLEOTIDE SEQUENCE [LARGE SCALE GENOMIC DNA]</scope>
    <source>
        <strain evidence="1 2">CBS 459.81</strain>
    </source>
</reference>
<proteinExistence type="predicted"/>
<dbReference type="PANTHER" id="PTHR42336:SF1">
    <property type="entry name" value="ALKYL HYDROPEROXIDE REDUCTASE SUBUNIT C_ THIOL SPECIFIC ANTIOXIDANT DOMAIN-CONTAINING PROTEIN"/>
    <property type="match status" value="1"/>
</dbReference>
<dbReference type="InterPro" id="IPR036249">
    <property type="entry name" value="Thioredoxin-like_sf"/>
</dbReference>
<organism evidence="1 2">
    <name type="scientific">Lepidopterella palustris CBS 459.81</name>
    <dbReference type="NCBI Taxonomy" id="1314670"/>
    <lineage>
        <taxon>Eukaryota</taxon>
        <taxon>Fungi</taxon>
        <taxon>Dikarya</taxon>
        <taxon>Ascomycota</taxon>
        <taxon>Pezizomycotina</taxon>
        <taxon>Dothideomycetes</taxon>
        <taxon>Pleosporomycetidae</taxon>
        <taxon>Mytilinidiales</taxon>
        <taxon>Argynnaceae</taxon>
        <taxon>Lepidopterella</taxon>
    </lineage>
</organism>
<dbReference type="Proteomes" id="UP000250266">
    <property type="component" value="Unassembled WGS sequence"/>
</dbReference>
<name>A0A8E2E883_9PEZI</name>
<evidence type="ECO:0000313" key="2">
    <source>
        <dbReference type="Proteomes" id="UP000250266"/>
    </source>
</evidence>
<accession>A0A8E2E883</accession>
<protein>
    <recommendedName>
        <fullName evidence="3">Thioredoxin domain-containing protein</fullName>
    </recommendedName>
</protein>
<keyword evidence="2" id="KW-1185">Reference proteome</keyword>
<dbReference type="InterPro" id="IPR032801">
    <property type="entry name" value="PXL2A/B/C"/>
</dbReference>
<dbReference type="EMBL" id="KV745017">
    <property type="protein sequence ID" value="OCK79206.1"/>
    <property type="molecule type" value="Genomic_DNA"/>
</dbReference>